<protein>
    <submittedName>
        <fullName evidence="2">Uncharacterized protein</fullName>
    </submittedName>
</protein>
<evidence type="ECO:0000256" key="1">
    <source>
        <dbReference type="SAM" id="MobiDB-lite"/>
    </source>
</evidence>
<gene>
    <name evidence="2" type="ORF">SAMN05216188_12223</name>
</gene>
<dbReference type="AlphaFoldDB" id="A0A1H9UMW1"/>
<accession>A0A1H9UMW1</accession>
<proteinExistence type="predicted"/>
<dbReference type="Proteomes" id="UP000199352">
    <property type="component" value="Unassembled WGS sequence"/>
</dbReference>
<name>A0A1H9UMW1_9PSEU</name>
<evidence type="ECO:0000313" key="3">
    <source>
        <dbReference type="Proteomes" id="UP000199352"/>
    </source>
</evidence>
<evidence type="ECO:0000313" key="2">
    <source>
        <dbReference type="EMBL" id="SES10679.1"/>
    </source>
</evidence>
<reference evidence="3" key="1">
    <citation type="submission" date="2016-10" db="EMBL/GenBank/DDBJ databases">
        <authorList>
            <person name="Varghese N."/>
            <person name="Submissions S."/>
        </authorList>
    </citation>
    <scope>NUCLEOTIDE SEQUENCE [LARGE SCALE GENOMIC DNA]</scope>
    <source>
        <strain evidence="3">CGMCC 4.3525</strain>
    </source>
</reference>
<feature type="region of interest" description="Disordered" evidence="1">
    <location>
        <begin position="43"/>
        <end position="81"/>
    </location>
</feature>
<sequence length="81" mass="7992">MVAASTVPTTATSTAEVRHVAVTAAGLPASWFVDLTGGATGEVRAATTPPSPARLYHRAPASGSTGGRGPLDPGHGHVTFG</sequence>
<dbReference type="EMBL" id="FOFR01000022">
    <property type="protein sequence ID" value="SES10679.1"/>
    <property type="molecule type" value="Genomic_DNA"/>
</dbReference>
<dbReference type="STRING" id="402600.SAMN05216188_12223"/>
<keyword evidence="3" id="KW-1185">Reference proteome</keyword>
<organism evidence="2 3">
    <name type="scientific">Lentzea xinjiangensis</name>
    <dbReference type="NCBI Taxonomy" id="402600"/>
    <lineage>
        <taxon>Bacteria</taxon>
        <taxon>Bacillati</taxon>
        <taxon>Actinomycetota</taxon>
        <taxon>Actinomycetes</taxon>
        <taxon>Pseudonocardiales</taxon>
        <taxon>Pseudonocardiaceae</taxon>
        <taxon>Lentzea</taxon>
    </lineage>
</organism>